<dbReference type="EMBL" id="KQ241961">
    <property type="protein sequence ID" value="KNC82091.1"/>
    <property type="molecule type" value="Genomic_DNA"/>
</dbReference>
<evidence type="ECO:0000256" key="1">
    <source>
        <dbReference type="ARBA" id="ARBA00004141"/>
    </source>
</evidence>
<feature type="signal peptide" evidence="7">
    <location>
        <begin position="1"/>
        <end position="19"/>
    </location>
</feature>
<dbReference type="GeneID" id="25906124"/>
<dbReference type="PANTHER" id="PTHR10766:SF111">
    <property type="entry name" value="TRANSMEMBRANE 9 SUPERFAMILY MEMBER 2"/>
    <property type="match status" value="1"/>
</dbReference>
<dbReference type="eggNOG" id="KOG1278">
    <property type="taxonomic scope" value="Eukaryota"/>
</dbReference>
<evidence type="ECO:0000313" key="9">
    <source>
        <dbReference type="Proteomes" id="UP000054560"/>
    </source>
</evidence>
<dbReference type="GO" id="GO:0072657">
    <property type="term" value="P:protein localization to membrane"/>
    <property type="evidence" value="ECO:0007669"/>
    <property type="project" value="TreeGrafter"/>
</dbReference>
<reference evidence="8 9" key="1">
    <citation type="submission" date="2011-02" db="EMBL/GenBank/DDBJ databases">
        <title>The Genome Sequence of Sphaeroforma arctica JP610.</title>
        <authorList>
            <consortium name="The Broad Institute Genome Sequencing Platform"/>
            <person name="Russ C."/>
            <person name="Cuomo C."/>
            <person name="Young S.K."/>
            <person name="Zeng Q."/>
            <person name="Gargeya S."/>
            <person name="Alvarado L."/>
            <person name="Berlin A."/>
            <person name="Chapman S.B."/>
            <person name="Chen Z."/>
            <person name="Freedman E."/>
            <person name="Gellesch M."/>
            <person name="Goldberg J."/>
            <person name="Griggs A."/>
            <person name="Gujja S."/>
            <person name="Heilman E."/>
            <person name="Heiman D."/>
            <person name="Howarth C."/>
            <person name="Mehta T."/>
            <person name="Neiman D."/>
            <person name="Pearson M."/>
            <person name="Roberts A."/>
            <person name="Saif S."/>
            <person name="Shea T."/>
            <person name="Shenoy N."/>
            <person name="Sisk P."/>
            <person name="Stolte C."/>
            <person name="Sykes S."/>
            <person name="White J."/>
            <person name="Yandava C."/>
            <person name="Burger G."/>
            <person name="Gray M.W."/>
            <person name="Holland P.W.H."/>
            <person name="King N."/>
            <person name="Lang F.B.F."/>
            <person name="Roger A.J."/>
            <person name="Ruiz-Trillo I."/>
            <person name="Haas B."/>
            <person name="Nusbaum C."/>
            <person name="Birren B."/>
        </authorList>
    </citation>
    <scope>NUCLEOTIDE SEQUENCE [LARGE SCALE GENOMIC DNA]</scope>
    <source>
        <strain evidence="8 9">JP610</strain>
    </source>
</reference>
<evidence type="ECO:0000256" key="7">
    <source>
        <dbReference type="RuleBase" id="RU363079"/>
    </source>
</evidence>
<dbReference type="Proteomes" id="UP000054560">
    <property type="component" value="Unassembled WGS sequence"/>
</dbReference>
<keyword evidence="6 7" id="KW-0472">Membrane</keyword>
<keyword evidence="4 7" id="KW-0732">Signal</keyword>
<keyword evidence="9" id="KW-1185">Reference proteome</keyword>
<keyword evidence="5 7" id="KW-1133">Transmembrane helix</keyword>
<feature type="transmembrane region" description="Helical" evidence="7">
    <location>
        <begin position="552"/>
        <end position="573"/>
    </location>
</feature>
<feature type="transmembrane region" description="Helical" evidence="7">
    <location>
        <begin position="326"/>
        <end position="353"/>
    </location>
</feature>
<feature type="chain" id="PRO_5007355313" description="Transmembrane 9 superfamily member" evidence="7">
    <location>
        <begin position="20"/>
        <end position="625"/>
    </location>
</feature>
<dbReference type="GO" id="GO:0005737">
    <property type="term" value="C:cytoplasm"/>
    <property type="evidence" value="ECO:0007669"/>
    <property type="project" value="UniProtKB-ARBA"/>
</dbReference>
<dbReference type="STRING" id="667725.A0A0L0FZV8"/>
<accession>A0A0L0FZV8</accession>
<evidence type="ECO:0000256" key="3">
    <source>
        <dbReference type="ARBA" id="ARBA00022692"/>
    </source>
</evidence>
<feature type="transmembrane region" description="Helical" evidence="7">
    <location>
        <begin position="365"/>
        <end position="385"/>
    </location>
</feature>
<sequence>MMKIYSSLLLLGAVAQADAIINSGFSKGDTVTVWSSKMASPKTAVPYPYYHYDFCGKDEGFQTQPENLGQRLLGDDYESIGYPIKFMEDTECAAVCTKKYDFSNKKDHGKIKELTKAIKKSYMHHWLVDNLDVILSTIQGETYVPHSMGHPVGARQQNGDKHEDFIYNHIDFTFYYNDIESTVDQYLSQNTGKKFGIVGVNVGVKSQHSCAQPDYSKSIELNEKVRQLEIPYTYSVKFVPTSTKWASRWDAYLQVEDASIRWLSIAISMAIVVLLSGLVAMILFRTVYRDITRYNLASGESEDVIEEYGWKLLHGDVFRRPAHGMWLSVLVGSGVQMVTAVGIALCFAFLHIYSPTRRGSALTGAVTSFVLLGFPAGYTSARLYVSFGGERWKTNCLLTAFFCPGVAFVVFAALNIVAAVYGSSNAVPFTSILCLLAMWFLISVPLCFLGAYLGFKKSAIEFPMKANPIPRQIPFQSSCGGHISPMLLGGLVPFAAIFVELFFFLNSFWNHRLYFLPAFLFIVYAILLVISAQVSILTVYTQLCVEDYRWWWRSFIAAGSTAIYFAIYSYFYFFTTLKFVDPVSILMFTGFTVLCSLAIMIMCGSIGFLAGLWFVRTIYSSVKLE</sequence>
<feature type="transmembrane region" description="Helical" evidence="7">
    <location>
        <begin position="262"/>
        <end position="284"/>
    </location>
</feature>
<name>A0A0L0FZV8_9EUKA</name>
<feature type="transmembrane region" description="Helical" evidence="7">
    <location>
        <begin position="515"/>
        <end position="540"/>
    </location>
</feature>
<protein>
    <recommendedName>
        <fullName evidence="7">Transmembrane 9 superfamily member</fullName>
    </recommendedName>
</protein>
<feature type="transmembrane region" description="Helical" evidence="7">
    <location>
        <begin position="427"/>
        <end position="455"/>
    </location>
</feature>
<evidence type="ECO:0000313" key="8">
    <source>
        <dbReference type="EMBL" id="KNC82091.1"/>
    </source>
</evidence>
<feature type="transmembrane region" description="Helical" evidence="7">
    <location>
        <begin position="486"/>
        <end position="509"/>
    </location>
</feature>
<comment type="similarity">
    <text evidence="2 7">Belongs to the nonaspanin (TM9SF) (TC 9.A.2) family.</text>
</comment>
<dbReference type="PANTHER" id="PTHR10766">
    <property type="entry name" value="TRANSMEMBRANE 9 SUPERFAMILY PROTEIN"/>
    <property type="match status" value="1"/>
</dbReference>
<keyword evidence="3 7" id="KW-0812">Transmembrane</keyword>
<feature type="transmembrane region" description="Helical" evidence="7">
    <location>
        <begin position="585"/>
        <end position="615"/>
    </location>
</feature>
<comment type="subcellular location">
    <subcellularLocation>
        <location evidence="1">Membrane</location>
        <topology evidence="1">Multi-pass membrane protein</topology>
    </subcellularLocation>
</comment>
<dbReference type="Pfam" id="PF02990">
    <property type="entry name" value="EMP70"/>
    <property type="match status" value="1"/>
</dbReference>
<dbReference type="GO" id="GO:0016020">
    <property type="term" value="C:membrane"/>
    <property type="evidence" value="ECO:0007669"/>
    <property type="project" value="UniProtKB-SubCell"/>
</dbReference>
<evidence type="ECO:0000256" key="5">
    <source>
        <dbReference type="ARBA" id="ARBA00022989"/>
    </source>
</evidence>
<dbReference type="RefSeq" id="XP_014155993.1">
    <property type="nucleotide sequence ID" value="XM_014300518.1"/>
</dbReference>
<gene>
    <name evidence="8" type="ORF">SARC_05620</name>
</gene>
<proteinExistence type="inferred from homology"/>
<evidence type="ECO:0000256" key="6">
    <source>
        <dbReference type="ARBA" id="ARBA00023136"/>
    </source>
</evidence>
<evidence type="ECO:0000256" key="4">
    <source>
        <dbReference type="ARBA" id="ARBA00022729"/>
    </source>
</evidence>
<feature type="transmembrane region" description="Helical" evidence="7">
    <location>
        <begin position="397"/>
        <end position="421"/>
    </location>
</feature>
<dbReference type="OrthoDB" id="1666796at2759"/>
<dbReference type="AlphaFoldDB" id="A0A0L0FZV8"/>
<dbReference type="InterPro" id="IPR004240">
    <property type="entry name" value="EMP70"/>
</dbReference>
<evidence type="ECO:0000256" key="2">
    <source>
        <dbReference type="ARBA" id="ARBA00005227"/>
    </source>
</evidence>
<organism evidence="8 9">
    <name type="scientific">Sphaeroforma arctica JP610</name>
    <dbReference type="NCBI Taxonomy" id="667725"/>
    <lineage>
        <taxon>Eukaryota</taxon>
        <taxon>Ichthyosporea</taxon>
        <taxon>Ichthyophonida</taxon>
        <taxon>Sphaeroforma</taxon>
    </lineage>
</organism>